<organism evidence="1 2">
    <name type="scientific">Conexibacter woesei (strain DSM 14684 / CCUG 47730 / CIP 108061 / JCM 11494 / NBRC 100937 / ID131577)</name>
    <dbReference type="NCBI Taxonomy" id="469383"/>
    <lineage>
        <taxon>Bacteria</taxon>
        <taxon>Bacillati</taxon>
        <taxon>Actinomycetota</taxon>
        <taxon>Thermoleophilia</taxon>
        <taxon>Solirubrobacterales</taxon>
        <taxon>Conexibacteraceae</taxon>
        <taxon>Conexibacter</taxon>
    </lineage>
</organism>
<protein>
    <submittedName>
        <fullName evidence="1">Uncharacterized protein</fullName>
    </submittedName>
</protein>
<dbReference type="KEGG" id="cwo:Cwoe_1776"/>
<reference evidence="2" key="2">
    <citation type="submission" date="2010-01" db="EMBL/GenBank/DDBJ databases">
        <title>The complete genome of Conexibacter woesei DSM 14684.</title>
        <authorList>
            <consortium name="US DOE Joint Genome Institute (JGI-PGF)"/>
            <person name="Lucas S."/>
            <person name="Copeland A."/>
            <person name="Lapidus A."/>
            <person name="Glavina del Rio T."/>
            <person name="Dalin E."/>
            <person name="Tice H."/>
            <person name="Bruce D."/>
            <person name="Goodwin L."/>
            <person name="Pitluck S."/>
            <person name="Kyrpides N."/>
            <person name="Mavromatis K."/>
            <person name="Ivanova N."/>
            <person name="Mikhailova N."/>
            <person name="Chertkov O."/>
            <person name="Brettin T."/>
            <person name="Detter J.C."/>
            <person name="Han C."/>
            <person name="Larimer F."/>
            <person name="Land M."/>
            <person name="Hauser L."/>
            <person name="Markowitz V."/>
            <person name="Cheng J.-F."/>
            <person name="Hugenholtz P."/>
            <person name="Woyke T."/>
            <person name="Wu D."/>
            <person name="Pukall R."/>
            <person name="Steenblock K."/>
            <person name="Schneider S."/>
            <person name="Klenk H.-P."/>
            <person name="Eisen J.A."/>
        </authorList>
    </citation>
    <scope>NUCLEOTIDE SEQUENCE [LARGE SCALE GENOMIC DNA]</scope>
    <source>
        <strain evidence="2">DSM 14684 / CIP 108061 / JCM 11494 / NBRC 100937 / ID131577</strain>
    </source>
</reference>
<reference evidence="1 2" key="1">
    <citation type="journal article" date="2010" name="Stand. Genomic Sci.">
        <title>Complete genome sequence of Conexibacter woesei type strain (ID131577).</title>
        <authorList>
            <person name="Pukall R."/>
            <person name="Lapidus A."/>
            <person name="Glavina Del Rio T."/>
            <person name="Copeland A."/>
            <person name="Tice H."/>
            <person name="Cheng J.-F."/>
            <person name="Lucas S."/>
            <person name="Chen F."/>
            <person name="Nolan M."/>
            <person name="Bruce D."/>
            <person name="Goodwin L."/>
            <person name="Pitluck S."/>
            <person name="Mavromatis K."/>
            <person name="Ivanova N."/>
            <person name="Ovchinnikova G."/>
            <person name="Pati A."/>
            <person name="Chen A."/>
            <person name="Palaniappan K."/>
            <person name="Land M."/>
            <person name="Hauser L."/>
            <person name="Chang Y.-J."/>
            <person name="Jeffries C.D."/>
            <person name="Chain P."/>
            <person name="Meincke L."/>
            <person name="Sims D."/>
            <person name="Brettin T."/>
            <person name="Detter J.C."/>
            <person name="Rohde M."/>
            <person name="Goeker M."/>
            <person name="Bristow J."/>
            <person name="Eisen J.A."/>
            <person name="Markowitz V."/>
            <person name="Kyrpides N.C."/>
            <person name="Klenk H.-P."/>
            <person name="Hugenholtz P."/>
        </authorList>
    </citation>
    <scope>NUCLEOTIDE SEQUENCE [LARGE SCALE GENOMIC DNA]</scope>
    <source>
        <strain evidence="2">DSM 14684 / CIP 108061 / JCM 11494 / NBRC 100937 / ID131577</strain>
    </source>
</reference>
<proteinExistence type="predicted"/>
<dbReference type="STRING" id="469383.Cwoe_1776"/>
<evidence type="ECO:0000313" key="1">
    <source>
        <dbReference type="EMBL" id="ADB50202.1"/>
    </source>
</evidence>
<name>D3F227_CONWI</name>
<dbReference type="RefSeq" id="WP_012933253.1">
    <property type="nucleotide sequence ID" value="NC_013739.1"/>
</dbReference>
<dbReference type="AlphaFoldDB" id="D3F227"/>
<sequence length="73" mass="8164">MLRSRRVDEPDLHHQIFLETGFPNPMRKGDAGATRYAYPNGLPRERFVRAVKRAARWVRHGGRGVEGAGPPGA</sequence>
<keyword evidence="2" id="KW-1185">Reference proteome</keyword>
<accession>D3F227</accession>
<dbReference type="EMBL" id="CP001854">
    <property type="protein sequence ID" value="ADB50202.1"/>
    <property type="molecule type" value="Genomic_DNA"/>
</dbReference>
<dbReference type="HOGENOM" id="CLU_2698287_0_0_11"/>
<evidence type="ECO:0000313" key="2">
    <source>
        <dbReference type="Proteomes" id="UP000008229"/>
    </source>
</evidence>
<dbReference type="Proteomes" id="UP000008229">
    <property type="component" value="Chromosome"/>
</dbReference>
<gene>
    <name evidence="1" type="ordered locus">Cwoe_1776</name>
</gene>